<name>A0A6I5MZE3_9BIFI</name>
<organism evidence="2 3">
    <name type="scientific">Bifidobacterium choloepi</name>
    <dbReference type="NCBI Taxonomy" id="2614131"/>
    <lineage>
        <taxon>Bacteria</taxon>
        <taxon>Bacillati</taxon>
        <taxon>Actinomycetota</taxon>
        <taxon>Actinomycetes</taxon>
        <taxon>Bifidobacteriales</taxon>
        <taxon>Bifidobacteriaceae</taxon>
        <taxon>Bifidobacterium</taxon>
    </lineage>
</organism>
<comment type="caution">
    <text evidence="2">The sequence shown here is derived from an EMBL/GenBank/DDBJ whole genome shotgun (WGS) entry which is preliminary data.</text>
</comment>
<dbReference type="CDD" id="cd10032">
    <property type="entry name" value="UDG-F6_HDG"/>
    <property type="match status" value="1"/>
</dbReference>
<gene>
    <name evidence="2" type="ORF">F6S87_00840</name>
</gene>
<evidence type="ECO:0000259" key="1">
    <source>
        <dbReference type="Pfam" id="PF03167"/>
    </source>
</evidence>
<dbReference type="EMBL" id="VYSG01000001">
    <property type="protein sequence ID" value="NEG69195.1"/>
    <property type="molecule type" value="Genomic_DNA"/>
</dbReference>
<evidence type="ECO:0000313" key="3">
    <source>
        <dbReference type="Proteomes" id="UP000469292"/>
    </source>
</evidence>
<keyword evidence="2" id="KW-0378">Hydrolase</keyword>
<dbReference type="EC" id="3.2.2.15" evidence="2"/>
<dbReference type="SUPFAM" id="SSF52141">
    <property type="entry name" value="Uracil-DNA glycosylase-like"/>
    <property type="match status" value="1"/>
</dbReference>
<dbReference type="RefSeq" id="WP_163227516.1">
    <property type="nucleotide sequence ID" value="NZ_VYSG01000001.1"/>
</dbReference>
<protein>
    <submittedName>
        <fullName evidence="2">DNA-deoxyinosine glycosylase</fullName>
        <ecNumber evidence="2">3.2.2.15</ecNumber>
    </submittedName>
</protein>
<dbReference type="GO" id="GO:0033958">
    <property type="term" value="F:DNA-deoxyinosine glycosylase activity"/>
    <property type="evidence" value="ECO:0007669"/>
    <property type="project" value="UniProtKB-EC"/>
</dbReference>
<dbReference type="Gene3D" id="3.40.470.10">
    <property type="entry name" value="Uracil-DNA glycosylase-like domain"/>
    <property type="match status" value="1"/>
</dbReference>
<feature type="domain" description="Uracil-DNA glycosylase-like" evidence="1">
    <location>
        <begin position="15"/>
        <end position="160"/>
    </location>
</feature>
<accession>A0A6I5MZE3</accession>
<dbReference type="Pfam" id="PF03167">
    <property type="entry name" value="UDG"/>
    <property type="match status" value="1"/>
</dbReference>
<sequence length="183" mass="20582">MDWQHVEHGFGPLWNNNSRVLFLGTMASPKSREAGFFYMHPRNRFWPIMEALFADMDDPADRVGTTADERRQFALRHGIALWDTVESCDILGASDSSIRNVVPSDLGPMIRGSRIRHIYPTGAKAAQLYKRYCHPILESEGLGDIPATPLPSTSPAYASKTLDDLIGMFRERMDPEDLSASRD</sequence>
<dbReference type="AlphaFoldDB" id="A0A6I5MZE3"/>
<dbReference type="InterPro" id="IPR036895">
    <property type="entry name" value="Uracil-DNA_glycosylase-like_sf"/>
</dbReference>
<evidence type="ECO:0000313" key="2">
    <source>
        <dbReference type="EMBL" id="NEG69195.1"/>
    </source>
</evidence>
<keyword evidence="3" id="KW-1185">Reference proteome</keyword>
<keyword evidence="2" id="KW-0326">Glycosidase</keyword>
<reference evidence="2 3" key="1">
    <citation type="submission" date="2019-09" db="EMBL/GenBank/DDBJ databases">
        <title>Phylogenetic characterization of a novel taxon of the genus Bifidobacterium: Bifidobacterium choloepi sp. nov.</title>
        <authorList>
            <person name="Modesto M."/>
            <person name="Satti M."/>
        </authorList>
    </citation>
    <scope>NUCLEOTIDE SEQUENCE [LARGE SCALE GENOMIC DNA]</scope>
    <source>
        <strain evidence="2 3">BRDM6</strain>
    </source>
</reference>
<dbReference type="InterPro" id="IPR026353">
    <property type="entry name" value="Hypoxan-DNA_Glyclase"/>
</dbReference>
<dbReference type="Proteomes" id="UP000469292">
    <property type="component" value="Unassembled WGS sequence"/>
</dbReference>
<dbReference type="NCBIfam" id="TIGR04274">
    <property type="entry name" value="hypoxanDNAglyco"/>
    <property type="match status" value="1"/>
</dbReference>
<dbReference type="InterPro" id="IPR005122">
    <property type="entry name" value="Uracil-DNA_glycosylase-like"/>
</dbReference>
<proteinExistence type="predicted"/>